<evidence type="ECO:0000256" key="2">
    <source>
        <dbReference type="PIRSR" id="PIRSR640198-2"/>
    </source>
</evidence>
<dbReference type="Proteomes" id="UP000662857">
    <property type="component" value="Chromosome"/>
</dbReference>
<evidence type="ECO:0000313" key="6">
    <source>
        <dbReference type="Proteomes" id="UP000662857"/>
    </source>
</evidence>
<dbReference type="EMBL" id="CP070499">
    <property type="protein sequence ID" value="QSB13954.1"/>
    <property type="molecule type" value="Genomic_DNA"/>
</dbReference>
<evidence type="ECO:0000256" key="1">
    <source>
        <dbReference type="PIRSR" id="PIRSR640198-1"/>
    </source>
</evidence>
<feature type="domain" description="Fido" evidence="4">
    <location>
        <begin position="106"/>
        <end position="261"/>
    </location>
</feature>
<feature type="active site" evidence="1">
    <location>
        <position position="192"/>
    </location>
</feature>
<dbReference type="AlphaFoldDB" id="A0A895Y8A8"/>
<dbReference type="InterPro" id="IPR036597">
    <property type="entry name" value="Fido-like_dom_sf"/>
</dbReference>
<reference evidence="5" key="1">
    <citation type="submission" date="2021-02" db="EMBL/GenBank/DDBJ databases">
        <title>Natrosporangium hydrolyticum gen. nov., sp. nov, a haloalkaliphilic actinobacterium from a soda solonchak soil.</title>
        <authorList>
            <person name="Sorokin D.Y."/>
            <person name="Khijniak T.V."/>
            <person name="Zakharycheva A.P."/>
            <person name="Boueva O.V."/>
            <person name="Ariskina E.V."/>
            <person name="Hahnke R.L."/>
            <person name="Bunk B."/>
            <person name="Sproer C."/>
            <person name="Schumann P."/>
            <person name="Evtushenko L.I."/>
            <person name="Kublanov I.V."/>
        </authorList>
    </citation>
    <scope>NUCLEOTIDE SEQUENCE</scope>
    <source>
        <strain evidence="5">DSM 106523</strain>
    </source>
</reference>
<accession>A0A895Y8A8</accession>
<organism evidence="5 6">
    <name type="scientific">Natronosporangium hydrolyticum</name>
    <dbReference type="NCBI Taxonomy" id="2811111"/>
    <lineage>
        <taxon>Bacteria</taxon>
        <taxon>Bacillati</taxon>
        <taxon>Actinomycetota</taxon>
        <taxon>Actinomycetes</taxon>
        <taxon>Micromonosporales</taxon>
        <taxon>Micromonosporaceae</taxon>
        <taxon>Natronosporangium</taxon>
    </lineage>
</organism>
<name>A0A895Y8A8_9ACTN</name>
<dbReference type="PANTHER" id="PTHR13504:SF38">
    <property type="entry name" value="FIDO DOMAIN-CONTAINING PROTEIN"/>
    <property type="match status" value="1"/>
</dbReference>
<keyword evidence="6" id="KW-1185">Reference proteome</keyword>
<dbReference type="PANTHER" id="PTHR13504">
    <property type="entry name" value="FIDO DOMAIN-CONTAINING PROTEIN DDB_G0283145"/>
    <property type="match status" value="1"/>
</dbReference>
<dbReference type="Gene3D" id="1.10.3290.10">
    <property type="entry name" value="Fido-like domain"/>
    <property type="match status" value="1"/>
</dbReference>
<keyword evidence="2" id="KW-0067">ATP-binding</keyword>
<sequence>MIYSTPSLTSEDERVLAEIHNMRSELAVMLRTPRRWTGGLRKTMLARAIQGSNSIEGYIVAEDDAAAALEDEEPLSADERTFAEIRGYRQALGYVLQSASDPYFEFNTSVIRSMHYMMLQHDLTKSPGQYRPGPIYVHDERTNERVYEGPEASEVPHLMTLLAQRLRMEQETRTVDPLVRAAMAHLNLVMIHPFRDGNGRMARALQTMVLSREAILEPAFSSVEEWLGRNTEDYYRVLATTGMGSWRPEGSAALWVSFNLRAHHIQAQTVARRFEEAAAVWQELDQLVARHGWPERVTNLLYEAVLGYRIRRPWYARVSGLEDRTATRDLARLTEADILEARGERRGRHYVAGPELREVRQRCRQQRTPIHDPYPEMRMLLAAPPTRNATIAPADSGEAA</sequence>
<dbReference type="InterPro" id="IPR040198">
    <property type="entry name" value="Fido_containing"/>
</dbReference>
<dbReference type="InterPro" id="IPR003812">
    <property type="entry name" value="Fido"/>
</dbReference>
<dbReference type="KEGG" id="nhy:JQS43_20775"/>
<gene>
    <name evidence="5" type="ORF">JQS43_20775</name>
</gene>
<dbReference type="SUPFAM" id="SSF140931">
    <property type="entry name" value="Fic-like"/>
    <property type="match status" value="1"/>
</dbReference>
<feature type="site" description="Important for autoinhibition of adenylyltransferase activity" evidence="3">
    <location>
        <position position="56"/>
    </location>
</feature>
<dbReference type="GO" id="GO:0005524">
    <property type="term" value="F:ATP binding"/>
    <property type="evidence" value="ECO:0007669"/>
    <property type="project" value="UniProtKB-KW"/>
</dbReference>
<evidence type="ECO:0000256" key="3">
    <source>
        <dbReference type="PIRSR" id="PIRSR640198-3"/>
    </source>
</evidence>
<evidence type="ECO:0000259" key="4">
    <source>
        <dbReference type="PROSITE" id="PS51459"/>
    </source>
</evidence>
<keyword evidence="2" id="KW-0547">Nucleotide-binding</keyword>
<dbReference type="Pfam" id="PF02661">
    <property type="entry name" value="Fic"/>
    <property type="match status" value="1"/>
</dbReference>
<feature type="binding site" evidence="2">
    <location>
        <begin position="234"/>
        <end position="235"/>
    </location>
    <ligand>
        <name>ATP</name>
        <dbReference type="ChEBI" id="CHEBI:30616"/>
    </ligand>
</feature>
<evidence type="ECO:0000313" key="5">
    <source>
        <dbReference type="EMBL" id="QSB13954.1"/>
    </source>
</evidence>
<feature type="binding site" evidence="2">
    <location>
        <begin position="196"/>
        <end position="203"/>
    </location>
    <ligand>
        <name>ATP</name>
        <dbReference type="ChEBI" id="CHEBI:30616"/>
    </ligand>
</feature>
<proteinExistence type="predicted"/>
<protein>
    <submittedName>
        <fullName evidence="5">Fic family protein</fullName>
    </submittedName>
</protein>
<dbReference type="PROSITE" id="PS51459">
    <property type="entry name" value="FIDO"/>
    <property type="match status" value="1"/>
</dbReference>